<dbReference type="SMART" id="SM00331">
    <property type="entry name" value="PP2C_SIG"/>
    <property type="match status" value="1"/>
</dbReference>
<feature type="domain" description="PPM-type phosphatase" evidence="9">
    <location>
        <begin position="6"/>
        <end position="249"/>
    </location>
</feature>
<dbReference type="PANTHER" id="PTHR47992">
    <property type="entry name" value="PROTEIN PHOSPHATASE"/>
    <property type="match status" value="1"/>
</dbReference>
<protein>
    <recommendedName>
        <fullName evidence="2">protein-serine/threonine phosphatase</fullName>
        <ecNumber evidence="2">3.1.3.16</ecNumber>
    </recommendedName>
</protein>
<dbReference type="InterPro" id="IPR015655">
    <property type="entry name" value="PP2C"/>
</dbReference>
<comment type="cofactor">
    <cofactor evidence="1">
        <name>Mn(2+)</name>
        <dbReference type="ChEBI" id="CHEBI:29035"/>
    </cofactor>
</comment>
<keyword evidence="3" id="KW-0479">Metal-binding</keyword>
<dbReference type="SUPFAM" id="SSF81606">
    <property type="entry name" value="PP2C-like"/>
    <property type="match status" value="1"/>
</dbReference>
<dbReference type="EC" id="3.1.3.16" evidence="2"/>
<dbReference type="FunFam" id="3.60.40.10:FF:000002">
    <property type="entry name" value="Serine/threonine phosphatase stp"/>
    <property type="match status" value="1"/>
</dbReference>
<dbReference type="Proteomes" id="UP000523528">
    <property type="component" value="Unassembled WGS sequence"/>
</dbReference>
<evidence type="ECO:0000313" key="11">
    <source>
        <dbReference type="Proteomes" id="UP000523528"/>
    </source>
</evidence>
<evidence type="ECO:0000256" key="4">
    <source>
        <dbReference type="ARBA" id="ARBA00022801"/>
    </source>
</evidence>
<keyword evidence="5" id="KW-0904">Protein phosphatase</keyword>
<evidence type="ECO:0000256" key="3">
    <source>
        <dbReference type="ARBA" id="ARBA00022723"/>
    </source>
</evidence>
<keyword evidence="11" id="KW-1185">Reference proteome</keyword>
<dbReference type="Gene3D" id="3.60.40.10">
    <property type="entry name" value="PPM-type phosphatase domain"/>
    <property type="match status" value="1"/>
</dbReference>
<evidence type="ECO:0000313" key="10">
    <source>
        <dbReference type="EMBL" id="MBB6175844.1"/>
    </source>
</evidence>
<gene>
    <name evidence="10" type="ORF">HNQ82_000655</name>
</gene>
<evidence type="ECO:0000256" key="5">
    <source>
        <dbReference type="ARBA" id="ARBA00022912"/>
    </source>
</evidence>
<dbReference type="AlphaFoldDB" id="A0A7W9YPL3"/>
<name>A0A7W9YPL3_9BACL</name>
<dbReference type="SMART" id="SM00332">
    <property type="entry name" value="PP2Cc"/>
    <property type="match status" value="1"/>
</dbReference>
<proteinExistence type="predicted"/>
<dbReference type="CDD" id="cd00143">
    <property type="entry name" value="PP2Cc"/>
    <property type="match status" value="1"/>
</dbReference>
<evidence type="ECO:0000256" key="2">
    <source>
        <dbReference type="ARBA" id="ARBA00013081"/>
    </source>
</evidence>
<dbReference type="NCBIfam" id="NF033484">
    <property type="entry name" value="Stp1_PP2C_phos"/>
    <property type="match status" value="1"/>
</dbReference>
<evidence type="ECO:0000256" key="1">
    <source>
        <dbReference type="ARBA" id="ARBA00001936"/>
    </source>
</evidence>
<dbReference type="GO" id="GO:0046872">
    <property type="term" value="F:metal ion binding"/>
    <property type="evidence" value="ECO:0007669"/>
    <property type="project" value="UniProtKB-KW"/>
</dbReference>
<keyword evidence="4 10" id="KW-0378">Hydrolase</keyword>
<dbReference type="InterPro" id="IPR001932">
    <property type="entry name" value="PPM-type_phosphatase-like_dom"/>
</dbReference>
<comment type="caution">
    <text evidence="10">The sequence shown here is derived from an EMBL/GenBank/DDBJ whole genome shotgun (WGS) entry which is preliminary data.</text>
</comment>
<dbReference type="GO" id="GO:0004722">
    <property type="term" value="F:protein serine/threonine phosphatase activity"/>
    <property type="evidence" value="ECO:0007669"/>
    <property type="project" value="UniProtKB-EC"/>
</dbReference>
<evidence type="ECO:0000256" key="6">
    <source>
        <dbReference type="ARBA" id="ARBA00023211"/>
    </source>
</evidence>
<comment type="catalytic activity">
    <reaction evidence="8">
        <text>O-phospho-L-threonyl-[protein] + H2O = L-threonyl-[protein] + phosphate</text>
        <dbReference type="Rhea" id="RHEA:47004"/>
        <dbReference type="Rhea" id="RHEA-COMP:11060"/>
        <dbReference type="Rhea" id="RHEA-COMP:11605"/>
        <dbReference type="ChEBI" id="CHEBI:15377"/>
        <dbReference type="ChEBI" id="CHEBI:30013"/>
        <dbReference type="ChEBI" id="CHEBI:43474"/>
        <dbReference type="ChEBI" id="CHEBI:61977"/>
        <dbReference type="EC" id="3.1.3.16"/>
    </reaction>
</comment>
<dbReference type="EMBL" id="JACHES010000002">
    <property type="protein sequence ID" value="MBB6175844.1"/>
    <property type="molecule type" value="Genomic_DNA"/>
</dbReference>
<evidence type="ECO:0000256" key="8">
    <source>
        <dbReference type="ARBA" id="ARBA00048336"/>
    </source>
</evidence>
<comment type="catalytic activity">
    <reaction evidence="7">
        <text>O-phospho-L-seryl-[protein] + H2O = L-seryl-[protein] + phosphate</text>
        <dbReference type="Rhea" id="RHEA:20629"/>
        <dbReference type="Rhea" id="RHEA-COMP:9863"/>
        <dbReference type="Rhea" id="RHEA-COMP:11604"/>
        <dbReference type="ChEBI" id="CHEBI:15377"/>
        <dbReference type="ChEBI" id="CHEBI:29999"/>
        <dbReference type="ChEBI" id="CHEBI:43474"/>
        <dbReference type="ChEBI" id="CHEBI:83421"/>
        <dbReference type="EC" id="3.1.3.16"/>
    </reaction>
</comment>
<evidence type="ECO:0000256" key="7">
    <source>
        <dbReference type="ARBA" id="ARBA00047761"/>
    </source>
</evidence>
<dbReference type="PROSITE" id="PS51746">
    <property type="entry name" value="PPM_2"/>
    <property type="match status" value="1"/>
</dbReference>
<organism evidence="10 11">
    <name type="scientific">Anoxybacillus tengchongensis</name>
    <dbReference type="NCBI Taxonomy" id="576944"/>
    <lineage>
        <taxon>Bacteria</taxon>
        <taxon>Bacillati</taxon>
        <taxon>Bacillota</taxon>
        <taxon>Bacilli</taxon>
        <taxon>Bacillales</taxon>
        <taxon>Anoxybacillaceae</taxon>
        <taxon>Anoxybacillus</taxon>
    </lineage>
</organism>
<dbReference type="Pfam" id="PF13672">
    <property type="entry name" value="PP2C_2"/>
    <property type="match status" value="1"/>
</dbReference>
<dbReference type="InterPro" id="IPR036457">
    <property type="entry name" value="PPM-type-like_dom_sf"/>
</dbReference>
<accession>A0A7W9YPL3</accession>
<reference evidence="10 11" key="1">
    <citation type="submission" date="2020-08" db="EMBL/GenBank/DDBJ databases">
        <title>Genomic Encyclopedia of Type Strains, Phase IV (KMG-IV): sequencing the most valuable type-strain genomes for metagenomic binning, comparative biology and taxonomic classification.</title>
        <authorList>
            <person name="Goeker M."/>
        </authorList>
    </citation>
    <scope>NUCLEOTIDE SEQUENCE [LARGE SCALE GENOMIC DNA]</scope>
    <source>
        <strain evidence="10 11">DSM 23211</strain>
    </source>
</reference>
<evidence type="ECO:0000259" key="9">
    <source>
        <dbReference type="PROSITE" id="PS51746"/>
    </source>
</evidence>
<sequence>MREYRACMKAVFQTDVGKIRSHNEDNGGVFINKAGNYLAVVADGMGGHLAGDVASEMTMTQLKKFWEETDEMTSPQQAETWLKEHVMKVNESLFHHSQTNDHCQGMGTTVVAAICTNQFATIGHIGDSRCYLLNTNGFQQMTEDHSLVNELVKSGQLSKEDAEYHPRKHVLLRALGTEQTIQLDVKTVTVEEGDMLLLCSDGLSNKVSESTMVDILTSDRSLEEKAQALIDVANEHGGEDNITLAIVQFADVDESR</sequence>
<keyword evidence="6" id="KW-0464">Manganese</keyword>